<feature type="region of interest" description="Disordered" evidence="6">
    <location>
        <begin position="107"/>
        <end position="126"/>
    </location>
</feature>
<dbReference type="PANTHER" id="PTHR23502:SF47">
    <property type="entry name" value="MAJOR FACILITATOR SUPERFAMILY (MFS) PROFILE DOMAIN-CONTAINING PROTEIN-RELATED"/>
    <property type="match status" value="1"/>
</dbReference>
<feature type="compositionally biased region" description="Polar residues" evidence="6">
    <location>
        <begin position="115"/>
        <end position="126"/>
    </location>
</feature>
<feature type="compositionally biased region" description="Basic and acidic residues" evidence="6">
    <location>
        <begin position="47"/>
        <end position="65"/>
    </location>
</feature>
<dbReference type="InterPro" id="IPR020846">
    <property type="entry name" value="MFS_dom"/>
</dbReference>
<protein>
    <submittedName>
        <fullName evidence="9">MFS transporter</fullName>
    </submittedName>
</protein>
<dbReference type="GO" id="GO:0022857">
    <property type="term" value="F:transmembrane transporter activity"/>
    <property type="evidence" value="ECO:0007669"/>
    <property type="project" value="InterPro"/>
</dbReference>
<organism evidence="9 10">
    <name type="scientific">Aulographum hederae CBS 113979</name>
    <dbReference type="NCBI Taxonomy" id="1176131"/>
    <lineage>
        <taxon>Eukaryota</taxon>
        <taxon>Fungi</taxon>
        <taxon>Dikarya</taxon>
        <taxon>Ascomycota</taxon>
        <taxon>Pezizomycotina</taxon>
        <taxon>Dothideomycetes</taxon>
        <taxon>Pleosporomycetidae</taxon>
        <taxon>Aulographales</taxon>
        <taxon>Aulographaceae</taxon>
    </lineage>
</organism>
<evidence type="ECO:0000256" key="7">
    <source>
        <dbReference type="SAM" id="Phobius"/>
    </source>
</evidence>
<evidence type="ECO:0000259" key="8">
    <source>
        <dbReference type="PROSITE" id="PS50850"/>
    </source>
</evidence>
<dbReference type="PANTHER" id="PTHR23502">
    <property type="entry name" value="MAJOR FACILITATOR SUPERFAMILY"/>
    <property type="match status" value="1"/>
</dbReference>
<feature type="transmembrane region" description="Helical" evidence="7">
    <location>
        <begin position="283"/>
        <end position="305"/>
    </location>
</feature>
<comment type="subcellular location">
    <subcellularLocation>
        <location evidence="1">Membrane</location>
        <topology evidence="1">Multi-pass membrane protein</topology>
    </subcellularLocation>
</comment>
<keyword evidence="3 7" id="KW-0812">Transmembrane</keyword>
<dbReference type="InterPro" id="IPR036259">
    <property type="entry name" value="MFS_trans_sf"/>
</dbReference>
<evidence type="ECO:0000256" key="1">
    <source>
        <dbReference type="ARBA" id="ARBA00004141"/>
    </source>
</evidence>
<dbReference type="OrthoDB" id="3936150at2759"/>
<sequence>MQSFLTYRRLGQTVRKQIEQDAEKAIALTVKAQSHTQQPPPPQSRPDLVHERHQSDETLREKEEEPSPALDSPTEDVELEQVHEQIEADTEAEAERVQTRYSERTALGHALTGISPRSRTTAEGRATTQDSKVFVVGWSGDSDPFNPQNFSRMKKARIILCVASIAFIVTFASSIDSAVLPQAAEDFGVSEVTESLATALFLVGFGVGSLYAGPLSELYGRNYVYMGTLLLFMIWIMAAALAPNIGAQVTFRFLAGVCGSPALTLAGGTVADVYNPLERTYGFPLFAISGFGGPVLGPVVGSYMGPSSLVSWRWTEWITLIIAGLVLTLVVLFQPETYAPLLLSWKAQHLRKVTGDDRFKAELEIMNDSLAKKLIRNLSRPFLLVRTELIILLMTLYLTVVYIVLFTFFDGYTYIFSEVYGTSQGLTNVLFVAMFVGILSALVLVPFIYSRTKKQFQKNLEAGKPGIPPEERLWFVMLGCAPAMPISLFWMAWTDYSSISIWSPLLASVLFGYGVIGIFISAYMYIIDSYQIYAASALTFLAFVRYLVAGGMTVVGIPFYRNVGTHWTLTIMACIGLLLMPVPYALYIWGPKVRKFSKFAVNKS</sequence>
<evidence type="ECO:0000256" key="4">
    <source>
        <dbReference type="ARBA" id="ARBA00022989"/>
    </source>
</evidence>
<feature type="transmembrane region" description="Helical" evidence="7">
    <location>
        <begin position="317"/>
        <end position="333"/>
    </location>
</feature>
<feature type="transmembrane region" description="Helical" evidence="7">
    <location>
        <begin position="195"/>
        <end position="212"/>
    </location>
</feature>
<feature type="transmembrane region" description="Helical" evidence="7">
    <location>
        <begin position="251"/>
        <end position="271"/>
    </location>
</feature>
<comment type="similarity">
    <text evidence="2">Belongs to the major facilitator superfamily.</text>
</comment>
<evidence type="ECO:0000313" key="9">
    <source>
        <dbReference type="EMBL" id="KAF1982190.1"/>
    </source>
</evidence>
<dbReference type="Proteomes" id="UP000800041">
    <property type="component" value="Unassembled WGS sequence"/>
</dbReference>
<feature type="transmembrane region" description="Helical" evidence="7">
    <location>
        <begin position="538"/>
        <end position="560"/>
    </location>
</feature>
<dbReference type="FunFam" id="1.20.1250.20:FF:000082">
    <property type="entry name" value="MFS multidrug transporter, putative"/>
    <property type="match status" value="1"/>
</dbReference>
<feature type="transmembrane region" description="Helical" evidence="7">
    <location>
        <begin position="389"/>
        <end position="409"/>
    </location>
</feature>
<accession>A0A6G1GMZ6</accession>
<dbReference type="EMBL" id="ML977187">
    <property type="protein sequence ID" value="KAF1982190.1"/>
    <property type="molecule type" value="Genomic_DNA"/>
</dbReference>
<feature type="transmembrane region" description="Helical" evidence="7">
    <location>
        <begin position="566"/>
        <end position="589"/>
    </location>
</feature>
<feature type="transmembrane region" description="Helical" evidence="7">
    <location>
        <begin position="429"/>
        <end position="449"/>
    </location>
</feature>
<dbReference type="Pfam" id="PF07690">
    <property type="entry name" value="MFS_1"/>
    <property type="match status" value="1"/>
</dbReference>
<evidence type="ECO:0000256" key="2">
    <source>
        <dbReference type="ARBA" id="ARBA00008335"/>
    </source>
</evidence>
<evidence type="ECO:0000256" key="3">
    <source>
        <dbReference type="ARBA" id="ARBA00022692"/>
    </source>
</evidence>
<dbReference type="CDD" id="cd17323">
    <property type="entry name" value="MFS_Tpo1_MDR_like"/>
    <property type="match status" value="1"/>
</dbReference>
<feature type="domain" description="Major facilitator superfamily (MFS) profile" evidence="8">
    <location>
        <begin position="158"/>
        <end position="594"/>
    </location>
</feature>
<feature type="transmembrane region" description="Helical" evidence="7">
    <location>
        <begin position="473"/>
        <end position="493"/>
    </location>
</feature>
<name>A0A6G1GMZ6_9PEZI</name>
<evidence type="ECO:0000256" key="5">
    <source>
        <dbReference type="ARBA" id="ARBA00023136"/>
    </source>
</evidence>
<gene>
    <name evidence="9" type="ORF">K402DRAFT_385089</name>
</gene>
<reference evidence="9" key="1">
    <citation type="journal article" date="2020" name="Stud. Mycol.">
        <title>101 Dothideomycetes genomes: a test case for predicting lifestyles and emergence of pathogens.</title>
        <authorList>
            <person name="Haridas S."/>
            <person name="Albert R."/>
            <person name="Binder M."/>
            <person name="Bloem J."/>
            <person name="Labutti K."/>
            <person name="Salamov A."/>
            <person name="Andreopoulos B."/>
            <person name="Baker S."/>
            <person name="Barry K."/>
            <person name="Bills G."/>
            <person name="Bluhm B."/>
            <person name="Cannon C."/>
            <person name="Castanera R."/>
            <person name="Culley D."/>
            <person name="Daum C."/>
            <person name="Ezra D."/>
            <person name="Gonzalez J."/>
            <person name="Henrissat B."/>
            <person name="Kuo A."/>
            <person name="Liang C."/>
            <person name="Lipzen A."/>
            <person name="Lutzoni F."/>
            <person name="Magnuson J."/>
            <person name="Mondo S."/>
            <person name="Nolan M."/>
            <person name="Ohm R."/>
            <person name="Pangilinan J."/>
            <person name="Park H.-J."/>
            <person name="Ramirez L."/>
            <person name="Alfaro M."/>
            <person name="Sun H."/>
            <person name="Tritt A."/>
            <person name="Yoshinaga Y."/>
            <person name="Zwiers L.-H."/>
            <person name="Turgeon B."/>
            <person name="Goodwin S."/>
            <person name="Spatafora J."/>
            <person name="Crous P."/>
            <person name="Grigoriev I."/>
        </authorList>
    </citation>
    <scope>NUCLEOTIDE SEQUENCE</scope>
    <source>
        <strain evidence="9">CBS 113979</strain>
    </source>
</reference>
<dbReference type="InterPro" id="IPR011701">
    <property type="entry name" value="MFS"/>
</dbReference>
<dbReference type="SUPFAM" id="SSF103473">
    <property type="entry name" value="MFS general substrate transporter"/>
    <property type="match status" value="1"/>
</dbReference>
<dbReference type="AlphaFoldDB" id="A0A6G1GMZ6"/>
<dbReference type="Gene3D" id="1.20.1250.20">
    <property type="entry name" value="MFS general substrate transporter like domains"/>
    <property type="match status" value="1"/>
</dbReference>
<keyword evidence="10" id="KW-1185">Reference proteome</keyword>
<dbReference type="GO" id="GO:0005886">
    <property type="term" value="C:plasma membrane"/>
    <property type="evidence" value="ECO:0007669"/>
    <property type="project" value="TreeGrafter"/>
</dbReference>
<evidence type="ECO:0000256" key="6">
    <source>
        <dbReference type="SAM" id="MobiDB-lite"/>
    </source>
</evidence>
<feature type="transmembrane region" description="Helical" evidence="7">
    <location>
        <begin position="505"/>
        <end position="526"/>
    </location>
</feature>
<proteinExistence type="inferred from homology"/>
<keyword evidence="5 7" id="KW-0472">Membrane</keyword>
<evidence type="ECO:0000313" key="10">
    <source>
        <dbReference type="Proteomes" id="UP000800041"/>
    </source>
</evidence>
<dbReference type="PROSITE" id="PS50850">
    <property type="entry name" value="MFS"/>
    <property type="match status" value="1"/>
</dbReference>
<feature type="transmembrane region" description="Helical" evidence="7">
    <location>
        <begin position="224"/>
        <end position="245"/>
    </location>
</feature>
<feature type="transmembrane region" description="Helical" evidence="7">
    <location>
        <begin position="158"/>
        <end position="175"/>
    </location>
</feature>
<feature type="region of interest" description="Disordered" evidence="6">
    <location>
        <begin position="27"/>
        <end position="98"/>
    </location>
</feature>
<keyword evidence="4 7" id="KW-1133">Transmembrane helix</keyword>